<dbReference type="Pfam" id="PF16326">
    <property type="entry name" value="ABC_tran_CTD"/>
    <property type="match status" value="1"/>
</dbReference>
<feature type="compositionally biased region" description="Basic and acidic residues" evidence="4">
    <location>
        <begin position="159"/>
        <end position="177"/>
    </location>
</feature>
<protein>
    <submittedName>
        <fullName evidence="6">ATP-binding cassette domain-containing protein</fullName>
    </submittedName>
</protein>
<evidence type="ECO:0000256" key="4">
    <source>
        <dbReference type="SAM" id="MobiDB-lite"/>
    </source>
</evidence>
<reference evidence="6 7" key="1">
    <citation type="submission" date="2019-11" db="EMBL/GenBank/DDBJ databases">
        <title>Draft Genome Sequence of Plant Growth-Promoting Rhizosphere-Associated Bacteria.</title>
        <authorList>
            <person name="Vasilyev I.Y."/>
            <person name="Radchenko V."/>
            <person name="Ilnitskaya E.V."/>
        </authorList>
    </citation>
    <scope>NUCLEOTIDE SEQUENCE [LARGE SCALE GENOMIC DNA]</scope>
    <source>
        <strain evidence="6 7">VRA_1sq_f</strain>
    </source>
</reference>
<evidence type="ECO:0000259" key="5">
    <source>
        <dbReference type="PROSITE" id="PS50893"/>
    </source>
</evidence>
<name>A0A6A8LTA6_9LACO</name>
<dbReference type="Gene3D" id="1.10.287.380">
    <property type="entry name" value="Valyl-tRNA synthetase, C-terminal domain"/>
    <property type="match status" value="1"/>
</dbReference>
<dbReference type="InterPro" id="IPR003439">
    <property type="entry name" value="ABC_transporter-like_ATP-bd"/>
</dbReference>
<gene>
    <name evidence="6" type="ORF">GKC34_04575</name>
</gene>
<dbReference type="Gene3D" id="3.40.50.300">
    <property type="entry name" value="P-loop containing nucleotide triphosphate hydrolases"/>
    <property type="match status" value="2"/>
</dbReference>
<dbReference type="GO" id="GO:0016887">
    <property type="term" value="F:ATP hydrolysis activity"/>
    <property type="evidence" value="ECO:0007669"/>
    <property type="project" value="InterPro"/>
</dbReference>
<keyword evidence="2" id="KW-0547">Nucleotide-binding</keyword>
<feature type="non-terminal residue" evidence="6">
    <location>
        <position position="1"/>
    </location>
</feature>
<evidence type="ECO:0000256" key="2">
    <source>
        <dbReference type="ARBA" id="ARBA00022741"/>
    </source>
</evidence>
<feature type="domain" description="ABC transporter" evidence="5">
    <location>
        <begin position="192"/>
        <end position="406"/>
    </location>
</feature>
<dbReference type="AlphaFoldDB" id="A0A6A8LTA6"/>
<dbReference type="InterPro" id="IPR037118">
    <property type="entry name" value="Val-tRNA_synth_C_sf"/>
</dbReference>
<sequence>YGYENEVKAVLHGFQFFEDDYGKMVSDLSGGQKTRLALAKLLLEKRDLLILDEPTNHLDIETLTWLENYIQGYTGALLIVSHDRYFLDKVVNEVYELSHQHSSHYVGNYSHYIEEKASRLRTQWKEYEKQQVKIQKLEDFVNKNLVRASTTKRAQSKRKQLEKMDRLERPEGEEKGPHFKFHASKESGNVVLKVTDAAIGYDSKVISNPITFELRKHHAMAIVGPNGIGKSTLLKSILGNIPFIHGSATFGTNVQTGYYDQEQQNLHDKKTVLNEIWDDHPNMLEKDVRSLLGSFLFVGDDVKKVVHNLSGGEKARLTLTKLALQEDNFLMLDEPTNHLDIDSKEVLESALIDFEGTILFVSHDRYFINQVADTVLEITPEGSNLYLGNYDYYLEKKAELEAIEAAKKAEQSQDDQQVSKTSQKQLDYKKSKELQKQQRKLQRLVDDAESEMERLEELKANIEQEMTLPDNFNDPQKMDELHTKLSKTTNDLNKAESKWTELSLELEELQ</sequence>
<keyword evidence="1" id="KW-0677">Repeat</keyword>
<dbReference type="FunFam" id="3.40.50.300:FF:000011">
    <property type="entry name" value="Putative ABC transporter ATP-binding component"/>
    <property type="match status" value="1"/>
</dbReference>
<dbReference type="GO" id="GO:0003677">
    <property type="term" value="F:DNA binding"/>
    <property type="evidence" value="ECO:0007669"/>
    <property type="project" value="InterPro"/>
</dbReference>
<feature type="compositionally biased region" description="Polar residues" evidence="4">
    <location>
        <begin position="414"/>
        <end position="425"/>
    </location>
</feature>
<evidence type="ECO:0000256" key="1">
    <source>
        <dbReference type="ARBA" id="ARBA00022737"/>
    </source>
</evidence>
<dbReference type="InterPro" id="IPR032524">
    <property type="entry name" value="ABC_tran_C"/>
</dbReference>
<dbReference type="SMART" id="SM00382">
    <property type="entry name" value="AAA"/>
    <property type="match status" value="1"/>
</dbReference>
<dbReference type="Pfam" id="PF00005">
    <property type="entry name" value="ABC_tran"/>
    <property type="match status" value="2"/>
</dbReference>
<dbReference type="PANTHER" id="PTHR42855:SF2">
    <property type="entry name" value="DRUG RESISTANCE ABC TRANSPORTER,ATP-BINDING PROTEIN"/>
    <property type="match status" value="1"/>
</dbReference>
<dbReference type="EMBL" id="WKKZ01000135">
    <property type="protein sequence ID" value="MSE05119.1"/>
    <property type="molecule type" value="Genomic_DNA"/>
</dbReference>
<organism evidence="6 7">
    <name type="scientific">Ligilactobacillus salivarius</name>
    <dbReference type="NCBI Taxonomy" id="1624"/>
    <lineage>
        <taxon>Bacteria</taxon>
        <taxon>Bacillati</taxon>
        <taxon>Bacillota</taxon>
        <taxon>Bacilli</taxon>
        <taxon>Lactobacillales</taxon>
        <taxon>Lactobacillaceae</taxon>
        <taxon>Ligilactobacillus</taxon>
    </lineage>
</organism>
<dbReference type="PANTHER" id="PTHR42855">
    <property type="entry name" value="ABC TRANSPORTER ATP-BINDING SUBUNIT"/>
    <property type="match status" value="1"/>
</dbReference>
<dbReference type="FunFam" id="3.40.50.300:FF:000309">
    <property type="entry name" value="ABC transporter ATP-binding protein"/>
    <property type="match status" value="1"/>
</dbReference>
<dbReference type="Pfam" id="PF12848">
    <property type="entry name" value="ABC_tran_Xtn"/>
    <property type="match status" value="1"/>
</dbReference>
<dbReference type="SUPFAM" id="SSF52540">
    <property type="entry name" value="P-loop containing nucleoside triphosphate hydrolases"/>
    <property type="match status" value="2"/>
</dbReference>
<feature type="region of interest" description="Disordered" evidence="4">
    <location>
        <begin position="409"/>
        <end position="434"/>
    </location>
</feature>
<dbReference type="PROSITE" id="PS50893">
    <property type="entry name" value="ABC_TRANSPORTER_2"/>
    <property type="match status" value="1"/>
</dbReference>
<dbReference type="InterPro" id="IPR003593">
    <property type="entry name" value="AAA+_ATPase"/>
</dbReference>
<comment type="caution">
    <text evidence="6">The sequence shown here is derived from an EMBL/GenBank/DDBJ whole genome shotgun (WGS) entry which is preliminary data.</text>
</comment>
<dbReference type="Proteomes" id="UP000437575">
    <property type="component" value="Unassembled WGS sequence"/>
</dbReference>
<dbReference type="GO" id="GO:0005524">
    <property type="term" value="F:ATP binding"/>
    <property type="evidence" value="ECO:0007669"/>
    <property type="project" value="UniProtKB-KW"/>
</dbReference>
<keyword evidence="3 6" id="KW-0067">ATP-binding</keyword>
<feature type="region of interest" description="Disordered" evidence="4">
    <location>
        <begin position="150"/>
        <end position="180"/>
    </location>
</feature>
<dbReference type="InterPro" id="IPR032781">
    <property type="entry name" value="ABC_tran_Xtn"/>
</dbReference>
<dbReference type="CDD" id="cd03221">
    <property type="entry name" value="ABCF_EF-3"/>
    <property type="match status" value="1"/>
</dbReference>
<dbReference type="InterPro" id="IPR051309">
    <property type="entry name" value="ABCF_ATPase"/>
</dbReference>
<proteinExistence type="predicted"/>
<dbReference type="InterPro" id="IPR027417">
    <property type="entry name" value="P-loop_NTPase"/>
</dbReference>
<accession>A0A6A8LTA6</accession>
<evidence type="ECO:0000256" key="3">
    <source>
        <dbReference type="ARBA" id="ARBA00022840"/>
    </source>
</evidence>
<evidence type="ECO:0000313" key="6">
    <source>
        <dbReference type="EMBL" id="MSE05119.1"/>
    </source>
</evidence>
<evidence type="ECO:0000313" key="7">
    <source>
        <dbReference type="Proteomes" id="UP000437575"/>
    </source>
</evidence>